<dbReference type="SUPFAM" id="SSF56634">
    <property type="entry name" value="Heme-dependent catalase-like"/>
    <property type="match status" value="1"/>
</dbReference>
<dbReference type="AlphaFoldDB" id="A0A2U1TG93"/>
<evidence type="ECO:0000313" key="1">
    <source>
        <dbReference type="EMBL" id="PWC07803.1"/>
    </source>
</evidence>
<sequence length="230" mass="25168">MTLTPSGIAGGALAGVFGLLRALRPPRPIHPHGVALTGSLRWLTGRGASGIDFIDHPHTSELPLTARVSRSIGVPAPLPDVIGLALRFETTGAPADLLLASTGFGVPSRFWLAAHRSPSRARLTTLMPLRTPNGPLLIAARTLEPADLPTDVGQLATRLESTSWRLKLYHATPLGHWHPFAVVELWREPGAIDTIDRYDPVRHPLPGTTTYRWERRLREPSYLSVQRHTQ</sequence>
<dbReference type="GO" id="GO:0020037">
    <property type="term" value="F:heme binding"/>
    <property type="evidence" value="ECO:0007669"/>
    <property type="project" value="InterPro"/>
</dbReference>
<accession>A0A2U1TG93</accession>
<evidence type="ECO:0000313" key="2">
    <source>
        <dbReference type="Proteomes" id="UP000244962"/>
    </source>
</evidence>
<reference evidence="2" key="1">
    <citation type="submission" date="2018-04" db="EMBL/GenBank/DDBJ databases">
        <authorList>
            <person name="Liu S."/>
            <person name="Wang Z."/>
            <person name="Li J."/>
        </authorList>
    </citation>
    <scope>NUCLEOTIDE SEQUENCE [LARGE SCALE GENOMIC DNA]</scope>
    <source>
        <strain evidence="2">622</strain>
    </source>
</reference>
<proteinExistence type="predicted"/>
<evidence type="ECO:0008006" key="3">
    <source>
        <dbReference type="Google" id="ProtNLM"/>
    </source>
</evidence>
<dbReference type="RefSeq" id="WP_108961795.1">
    <property type="nucleotide sequence ID" value="NZ_QEFB01000001.1"/>
</dbReference>
<gene>
    <name evidence="1" type="ORF">DF223_00060</name>
</gene>
<dbReference type="InterPro" id="IPR020835">
    <property type="entry name" value="Catalase_sf"/>
</dbReference>
<name>A0A2U1TG93_9MICO</name>
<dbReference type="Proteomes" id="UP000244962">
    <property type="component" value="Unassembled WGS sequence"/>
</dbReference>
<organism evidence="1 2">
    <name type="scientific">Mycetocola zhujimingii</name>
    <dbReference type="NCBI Taxonomy" id="2079792"/>
    <lineage>
        <taxon>Bacteria</taxon>
        <taxon>Bacillati</taxon>
        <taxon>Actinomycetota</taxon>
        <taxon>Actinomycetes</taxon>
        <taxon>Micrococcales</taxon>
        <taxon>Microbacteriaceae</taxon>
        <taxon>Mycetocola</taxon>
    </lineage>
</organism>
<keyword evidence="2" id="KW-1185">Reference proteome</keyword>
<protein>
    <recommendedName>
        <fullName evidence="3">Phosphodiesterase</fullName>
    </recommendedName>
</protein>
<comment type="caution">
    <text evidence="1">The sequence shown here is derived from an EMBL/GenBank/DDBJ whole genome shotgun (WGS) entry which is preliminary data.</text>
</comment>
<dbReference type="EMBL" id="QEFB01000001">
    <property type="protein sequence ID" value="PWC07803.1"/>
    <property type="molecule type" value="Genomic_DNA"/>
</dbReference>